<gene>
    <name evidence="1" type="ORF">EHT87_21990</name>
</gene>
<dbReference type="RefSeq" id="WP_124908795.1">
    <property type="nucleotide sequence ID" value="NZ_RQJP01000004.1"/>
</dbReference>
<organism evidence="1 2">
    <name type="scientific">Larkinella knui</name>
    <dbReference type="NCBI Taxonomy" id="2025310"/>
    <lineage>
        <taxon>Bacteria</taxon>
        <taxon>Pseudomonadati</taxon>
        <taxon>Bacteroidota</taxon>
        <taxon>Cytophagia</taxon>
        <taxon>Cytophagales</taxon>
        <taxon>Spirosomataceae</taxon>
        <taxon>Larkinella</taxon>
    </lineage>
</organism>
<comment type="caution">
    <text evidence="1">The sequence shown here is derived from an EMBL/GenBank/DDBJ whole genome shotgun (WGS) entry which is preliminary data.</text>
</comment>
<name>A0A3P1CHV5_9BACT</name>
<dbReference type="InterPro" id="IPR025345">
    <property type="entry name" value="DUF4249"/>
</dbReference>
<dbReference type="OrthoDB" id="1115009at2"/>
<reference evidence="1 2" key="1">
    <citation type="submission" date="2018-11" db="EMBL/GenBank/DDBJ databases">
        <authorList>
            <person name="Zhou Z."/>
            <person name="Wang G."/>
        </authorList>
    </citation>
    <scope>NUCLEOTIDE SEQUENCE [LARGE SCALE GENOMIC DNA]</scope>
    <source>
        <strain evidence="1 2">KCTC42998</strain>
    </source>
</reference>
<accession>A0A3P1CHV5</accession>
<proteinExistence type="predicted"/>
<dbReference type="EMBL" id="RQJP01000004">
    <property type="protein sequence ID" value="RRB12845.1"/>
    <property type="molecule type" value="Genomic_DNA"/>
</dbReference>
<dbReference type="Proteomes" id="UP000274271">
    <property type="component" value="Unassembled WGS sequence"/>
</dbReference>
<protein>
    <submittedName>
        <fullName evidence="1">DUF4249 domain-containing protein</fullName>
    </submittedName>
</protein>
<dbReference type="AlphaFoldDB" id="A0A3P1CHV5"/>
<dbReference type="Pfam" id="PF14054">
    <property type="entry name" value="DUF4249"/>
    <property type="match status" value="1"/>
</dbReference>
<evidence type="ECO:0000313" key="1">
    <source>
        <dbReference type="EMBL" id="RRB12845.1"/>
    </source>
</evidence>
<dbReference type="PROSITE" id="PS51257">
    <property type="entry name" value="PROKAR_LIPOPROTEIN"/>
    <property type="match status" value="1"/>
</dbReference>
<keyword evidence="2" id="KW-1185">Reference proteome</keyword>
<sequence>MKTFGWLMGMLGLVSCQNLRQEVEPRQLADEPVKLIVACFISPQDTVLAAKVARSRPILDDETVTNLEIVNATVTLHSGSRRIVLTYHTKLRYYRADPNLFPIRPGETYELTVQTPDGLHAEASTTVPQTVDLQRVQLDSEAIVENNEVRKRFFTRYFWSDPPIQTDYYQTEGIVTYRCPGCLPEKMIREPVSFATRPGNRAFYTDQENNGGPMVSDQGYIGSSIPSNQLFFPTYFSRPLVITADLLHVNTDFYRYHQALGQQQEVESNPFAEPVPIPSNIRGGLGCFGAYSHSTQTIRLN</sequence>
<evidence type="ECO:0000313" key="2">
    <source>
        <dbReference type="Proteomes" id="UP000274271"/>
    </source>
</evidence>